<protein>
    <recommendedName>
        <fullName evidence="4">DUF3606 domain-containing protein</fullName>
    </recommendedName>
</protein>
<sequence length="59" mass="6344">MSNTPMEESGHALPDTEAEELAAKHGISLEEAKRHIREQGHSHASKDGAAEAAKMKPPQ</sequence>
<reference evidence="3" key="1">
    <citation type="submission" date="2018-09" db="EMBL/GenBank/DDBJ databases">
        <authorList>
            <person name="Tuo L."/>
        </authorList>
    </citation>
    <scope>NUCLEOTIDE SEQUENCE [LARGE SCALE GENOMIC DNA]</scope>
    <source>
        <strain evidence="3">M2BS4Y-1</strain>
    </source>
</reference>
<feature type="compositionally biased region" description="Basic and acidic residues" evidence="1">
    <location>
        <begin position="21"/>
        <end position="49"/>
    </location>
</feature>
<gene>
    <name evidence="2" type="ORF">D3218_09110</name>
</gene>
<feature type="region of interest" description="Disordered" evidence="1">
    <location>
        <begin position="1"/>
        <end position="59"/>
    </location>
</feature>
<keyword evidence="3" id="KW-1185">Reference proteome</keyword>
<evidence type="ECO:0000313" key="2">
    <source>
        <dbReference type="EMBL" id="RIY01493.1"/>
    </source>
</evidence>
<dbReference type="Proteomes" id="UP000265750">
    <property type="component" value="Unassembled WGS sequence"/>
</dbReference>
<evidence type="ECO:0008006" key="4">
    <source>
        <dbReference type="Google" id="ProtNLM"/>
    </source>
</evidence>
<dbReference type="AlphaFoldDB" id="A0A3A1WNP7"/>
<evidence type="ECO:0000256" key="1">
    <source>
        <dbReference type="SAM" id="MobiDB-lite"/>
    </source>
</evidence>
<accession>A0A3A1WNP7</accession>
<evidence type="ECO:0000313" key="3">
    <source>
        <dbReference type="Proteomes" id="UP000265750"/>
    </source>
</evidence>
<comment type="caution">
    <text evidence="2">The sequence shown here is derived from an EMBL/GenBank/DDBJ whole genome shotgun (WGS) entry which is preliminary data.</text>
</comment>
<dbReference type="RefSeq" id="WP_119539702.1">
    <property type="nucleotide sequence ID" value="NZ_QYRN01000004.1"/>
</dbReference>
<dbReference type="OrthoDB" id="7908380at2"/>
<proteinExistence type="predicted"/>
<organism evidence="2 3">
    <name type="scientific">Aureimonas flava</name>
    <dbReference type="NCBI Taxonomy" id="2320271"/>
    <lineage>
        <taxon>Bacteria</taxon>
        <taxon>Pseudomonadati</taxon>
        <taxon>Pseudomonadota</taxon>
        <taxon>Alphaproteobacteria</taxon>
        <taxon>Hyphomicrobiales</taxon>
        <taxon>Aurantimonadaceae</taxon>
        <taxon>Aureimonas</taxon>
    </lineage>
</organism>
<name>A0A3A1WNP7_9HYPH</name>
<dbReference type="EMBL" id="QYRN01000004">
    <property type="protein sequence ID" value="RIY01493.1"/>
    <property type="molecule type" value="Genomic_DNA"/>
</dbReference>